<feature type="transmembrane region" description="Helical" evidence="1">
    <location>
        <begin position="129"/>
        <end position="152"/>
    </location>
</feature>
<keyword evidence="3" id="KW-1185">Reference proteome</keyword>
<reference evidence="3" key="1">
    <citation type="journal article" date="2022" name="ISME J.">
        <title>Genetic and phylogenetic analysis of dissimilatory iodate-reducing bacteria identifies potential niches across the world's oceans.</title>
        <authorList>
            <person name="Reyes-Umana V."/>
            <person name="Henning Z."/>
            <person name="Lee K."/>
            <person name="Barnum T.P."/>
            <person name="Coates J.D."/>
        </authorList>
    </citation>
    <scope>NUCLEOTIDE SEQUENCE [LARGE SCALE GENOMIC DNA]</scope>
    <source>
        <strain evidence="3">IR12</strain>
    </source>
</reference>
<sequence>MAAAPVWPRPWRVAIGLSLGFAAALAMAAVWGAGFIELLLPVIGKLIVWLDERFAILVLSIDHTSQDTVVRLRVTLTQIVVVGGIPTRPDPKGWLEVTTTTGAMLQPLAIACGLAVGWPGALRMRAARLGIASLAALAFLFVDLPITLHAYIWDMFVDNYEPGRFSPILIWHKAMHDGGRLGAGVLLGAFAIAVAGHAKHRISDMPDDCTQTPAVRASAPE</sequence>
<name>A0A944D918_DENI1</name>
<gene>
    <name evidence="2" type="ORF">I8J34_03610</name>
</gene>
<feature type="transmembrane region" description="Helical" evidence="1">
    <location>
        <begin position="181"/>
        <end position="198"/>
    </location>
</feature>
<evidence type="ECO:0000256" key="1">
    <source>
        <dbReference type="SAM" id="Phobius"/>
    </source>
</evidence>
<feature type="transmembrane region" description="Helical" evidence="1">
    <location>
        <begin position="104"/>
        <end position="122"/>
    </location>
</feature>
<organism evidence="2 3">
    <name type="scientific">Denitromonas iodatirespirans</name>
    <dbReference type="NCBI Taxonomy" id="2795389"/>
    <lineage>
        <taxon>Bacteria</taxon>
        <taxon>Pseudomonadati</taxon>
        <taxon>Pseudomonadota</taxon>
        <taxon>Betaproteobacteria</taxon>
        <taxon>Rhodocyclales</taxon>
        <taxon>Zoogloeaceae</taxon>
        <taxon>Denitromonas</taxon>
    </lineage>
</organism>
<evidence type="ECO:0000313" key="3">
    <source>
        <dbReference type="Proteomes" id="UP000694660"/>
    </source>
</evidence>
<dbReference type="RefSeq" id="WP_214360005.1">
    <property type="nucleotide sequence ID" value="NZ_JAEKFT010000003.1"/>
</dbReference>
<dbReference type="EMBL" id="JAEKFT010000003">
    <property type="protein sequence ID" value="MBT0960253.1"/>
    <property type="molecule type" value="Genomic_DNA"/>
</dbReference>
<keyword evidence="1" id="KW-0472">Membrane</keyword>
<proteinExistence type="predicted"/>
<keyword evidence="1" id="KW-0812">Transmembrane</keyword>
<keyword evidence="1" id="KW-1133">Transmembrane helix</keyword>
<protein>
    <submittedName>
        <fullName evidence="2">Uncharacterized protein</fullName>
    </submittedName>
</protein>
<comment type="caution">
    <text evidence="2">The sequence shown here is derived from an EMBL/GenBank/DDBJ whole genome shotgun (WGS) entry which is preliminary data.</text>
</comment>
<evidence type="ECO:0000313" key="2">
    <source>
        <dbReference type="EMBL" id="MBT0960253.1"/>
    </source>
</evidence>
<dbReference type="Proteomes" id="UP000694660">
    <property type="component" value="Unassembled WGS sequence"/>
</dbReference>
<dbReference type="AlphaFoldDB" id="A0A944D918"/>
<accession>A0A944D918</accession>